<dbReference type="EMBL" id="CAMAPF010000955">
    <property type="protein sequence ID" value="CAH9129305.1"/>
    <property type="molecule type" value="Genomic_DNA"/>
</dbReference>
<evidence type="ECO:0000313" key="2">
    <source>
        <dbReference type="EMBL" id="CAH9129305.1"/>
    </source>
</evidence>
<feature type="non-terminal residue" evidence="2">
    <location>
        <position position="150"/>
    </location>
</feature>
<gene>
    <name evidence="2" type="ORF">CEPIT_LOCUS29745</name>
</gene>
<keyword evidence="1" id="KW-0472">Membrane</keyword>
<sequence>MKLKGYKYQNIMYMRTKRARDILKSVSSADMEVETSSKNSFGFSLFGLESFVDKYKTMTRPPPEPPPWSCSINPPKMLVEGWRPLVRGIFRVCWLRHECFLLCFVCYFNNCCFCYGFCFFVYFPVCKTLYLDIGDESNIVTVFGFLFPSY</sequence>
<comment type="caution">
    <text evidence="2">The sequence shown here is derived from an EMBL/GenBank/DDBJ whole genome shotgun (WGS) entry which is preliminary data.</text>
</comment>
<dbReference type="Proteomes" id="UP001152523">
    <property type="component" value="Unassembled WGS sequence"/>
</dbReference>
<evidence type="ECO:0000313" key="3">
    <source>
        <dbReference type="Proteomes" id="UP001152523"/>
    </source>
</evidence>
<keyword evidence="1" id="KW-0812">Transmembrane</keyword>
<feature type="transmembrane region" description="Helical" evidence="1">
    <location>
        <begin position="99"/>
        <end position="123"/>
    </location>
</feature>
<keyword evidence="3" id="KW-1185">Reference proteome</keyword>
<keyword evidence="1" id="KW-1133">Transmembrane helix</keyword>
<name>A0AAV0F1E4_9ASTE</name>
<reference evidence="2" key="1">
    <citation type="submission" date="2022-07" db="EMBL/GenBank/DDBJ databases">
        <authorList>
            <person name="Macas J."/>
            <person name="Novak P."/>
            <person name="Neumann P."/>
        </authorList>
    </citation>
    <scope>NUCLEOTIDE SEQUENCE</scope>
</reference>
<evidence type="ECO:0000256" key="1">
    <source>
        <dbReference type="SAM" id="Phobius"/>
    </source>
</evidence>
<proteinExistence type="predicted"/>
<dbReference type="AlphaFoldDB" id="A0AAV0F1E4"/>
<organism evidence="2 3">
    <name type="scientific">Cuscuta epithymum</name>
    <dbReference type="NCBI Taxonomy" id="186058"/>
    <lineage>
        <taxon>Eukaryota</taxon>
        <taxon>Viridiplantae</taxon>
        <taxon>Streptophyta</taxon>
        <taxon>Embryophyta</taxon>
        <taxon>Tracheophyta</taxon>
        <taxon>Spermatophyta</taxon>
        <taxon>Magnoliopsida</taxon>
        <taxon>eudicotyledons</taxon>
        <taxon>Gunneridae</taxon>
        <taxon>Pentapetalae</taxon>
        <taxon>asterids</taxon>
        <taxon>lamiids</taxon>
        <taxon>Solanales</taxon>
        <taxon>Convolvulaceae</taxon>
        <taxon>Cuscuteae</taxon>
        <taxon>Cuscuta</taxon>
        <taxon>Cuscuta subgen. Cuscuta</taxon>
    </lineage>
</organism>
<protein>
    <submittedName>
        <fullName evidence="2">Uncharacterized protein</fullName>
    </submittedName>
</protein>
<accession>A0AAV0F1E4</accession>